<reference evidence="1 2" key="1">
    <citation type="journal article" date="2022" name="Res Sq">
        <title>Evolution of multicellular longitudinally dividing oral cavity symbionts (Neisseriaceae).</title>
        <authorList>
            <person name="Nyongesa S."/>
            <person name="Weber P."/>
            <person name="Bernet E."/>
            <person name="Pullido F."/>
            <person name="Nieckarz M."/>
            <person name="Delaby M."/>
            <person name="Nieves C."/>
            <person name="Viehboeck T."/>
            <person name="Krause N."/>
            <person name="Rivera-Millot A."/>
            <person name="Nakamura A."/>
            <person name="Vischer N."/>
            <person name="VanNieuwenhze M."/>
            <person name="Brun Y."/>
            <person name="Cava F."/>
            <person name="Bulgheresi S."/>
            <person name="Veyrier F."/>
        </authorList>
    </citation>
    <scope>NUCLEOTIDE SEQUENCE [LARGE SCALE GENOMIC DNA]</scope>
    <source>
        <strain evidence="1 2">CCUG 63373m</strain>
    </source>
</reference>
<dbReference type="GO" id="GO:0016787">
    <property type="term" value="F:hydrolase activity"/>
    <property type="evidence" value="ECO:0007669"/>
    <property type="project" value="UniProtKB-KW"/>
</dbReference>
<dbReference type="SUPFAM" id="SSF56784">
    <property type="entry name" value="HAD-like"/>
    <property type="match status" value="1"/>
</dbReference>
<keyword evidence="1" id="KW-0378">Hydrolase</keyword>
<dbReference type="PROSITE" id="PS01229">
    <property type="entry name" value="COF_2"/>
    <property type="match status" value="1"/>
</dbReference>
<sequence length="264" mass="29571">MHNPKIIFFDIDDTLYRKHTDTLRPSVAEAMRALKAKGIITAIATGRTPAAIPEKVWQVIEEAGMDLLVTINGQYIRYRGEVLEKHPLEREKIAEMCVFLENCQIPYAFVSEQTIAVSESLDYVEEAMSKILPEHPIDKDYYRQHEVYQMLAFYPPAQDDQVNAEAHRHGYKTVRWHERSVDMLDKQGSKARGISTAVAKLGIDMKDVMAFGDGLNDIEMMQSVGFGVAMGNGHPALKAVADYECPTVEEDGVLNGLKALGVID</sequence>
<dbReference type="InterPro" id="IPR006379">
    <property type="entry name" value="HAD-SF_hydro_IIB"/>
</dbReference>
<dbReference type="PANTHER" id="PTHR10000:SF25">
    <property type="entry name" value="PHOSPHATASE YKRA-RELATED"/>
    <property type="match status" value="1"/>
</dbReference>
<dbReference type="Gene3D" id="3.40.50.1000">
    <property type="entry name" value="HAD superfamily/HAD-like"/>
    <property type="match status" value="1"/>
</dbReference>
<evidence type="ECO:0000313" key="2">
    <source>
        <dbReference type="Proteomes" id="UP000829817"/>
    </source>
</evidence>
<dbReference type="InterPro" id="IPR000150">
    <property type="entry name" value="Cof"/>
</dbReference>
<dbReference type="RefSeq" id="WP_244784330.1">
    <property type="nucleotide sequence ID" value="NZ_CP091508.1"/>
</dbReference>
<protein>
    <submittedName>
        <fullName evidence="1">Cof-type HAD-IIB family hydrolase</fullName>
    </submittedName>
</protein>
<dbReference type="NCBIfam" id="TIGR00099">
    <property type="entry name" value="Cof-subfamily"/>
    <property type="match status" value="1"/>
</dbReference>
<dbReference type="EMBL" id="CP091508">
    <property type="protein sequence ID" value="UOO81266.1"/>
    <property type="molecule type" value="Genomic_DNA"/>
</dbReference>
<dbReference type="PANTHER" id="PTHR10000">
    <property type="entry name" value="PHOSPHOSERINE PHOSPHATASE"/>
    <property type="match status" value="1"/>
</dbReference>
<dbReference type="InterPro" id="IPR023214">
    <property type="entry name" value="HAD_sf"/>
</dbReference>
<dbReference type="SFLD" id="SFLDS00003">
    <property type="entry name" value="Haloacid_Dehalogenase"/>
    <property type="match status" value="1"/>
</dbReference>
<keyword evidence="2" id="KW-1185">Reference proteome</keyword>
<evidence type="ECO:0000313" key="1">
    <source>
        <dbReference type="EMBL" id="UOO81266.1"/>
    </source>
</evidence>
<dbReference type="Gene3D" id="3.30.1240.10">
    <property type="match status" value="1"/>
</dbReference>
<dbReference type="InterPro" id="IPR036412">
    <property type="entry name" value="HAD-like_sf"/>
</dbReference>
<proteinExistence type="predicted"/>
<dbReference type="Pfam" id="PF08282">
    <property type="entry name" value="Hydrolase_3"/>
    <property type="match status" value="1"/>
</dbReference>
<accession>A0ABY4DQV0</accession>
<dbReference type="Proteomes" id="UP000829817">
    <property type="component" value="Chromosome"/>
</dbReference>
<organism evidence="1 2">
    <name type="scientific">Uruburuella testudinis</name>
    <dbReference type="NCBI Taxonomy" id="1282863"/>
    <lineage>
        <taxon>Bacteria</taxon>
        <taxon>Pseudomonadati</taxon>
        <taxon>Pseudomonadota</taxon>
        <taxon>Betaproteobacteria</taxon>
        <taxon>Neisseriales</taxon>
        <taxon>Neisseriaceae</taxon>
        <taxon>Uruburuella</taxon>
    </lineage>
</organism>
<name>A0ABY4DQV0_9NEIS</name>
<gene>
    <name evidence="1" type="ORF">LVJ83_09880</name>
</gene>
<dbReference type="NCBIfam" id="TIGR01484">
    <property type="entry name" value="HAD-SF-IIB"/>
    <property type="match status" value="1"/>
</dbReference>
<dbReference type="SFLD" id="SFLDG01140">
    <property type="entry name" value="C2.B:_Phosphomannomutase_and_P"/>
    <property type="match status" value="1"/>
</dbReference>